<feature type="compositionally biased region" description="Acidic residues" evidence="1">
    <location>
        <begin position="85"/>
        <end position="119"/>
    </location>
</feature>
<protein>
    <submittedName>
        <fullName evidence="2">Putative ribosomal RNA large subunit methyltransferase H</fullName>
    </submittedName>
</protein>
<dbReference type="GO" id="GO:0032259">
    <property type="term" value="P:methylation"/>
    <property type="evidence" value="ECO:0007669"/>
    <property type="project" value="UniProtKB-KW"/>
</dbReference>
<evidence type="ECO:0000313" key="2">
    <source>
        <dbReference type="EMBL" id="GAP83729.2"/>
    </source>
</evidence>
<keyword evidence="2" id="KW-0808">Transferase</keyword>
<reference evidence="2" key="1">
    <citation type="submission" date="2016-03" db="EMBL/GenBank/DDBJ databases">
        <title>Draft genome sequence of Rosellinia necatrix.</title>
        <authorList>
            <person name="Kanematsu S."/>
        </authorList>
    </citation>
    <scope>NUCLEOTIDE SEQUENCE [LARGE SCALE GENOMIC DNA]</scope>
    <source>
        <strain evidence="2">W97</strain>
    </source>
</reference>
<proteinExistence type="predicted"/>
<evidence type="ECO:0000313" key="3">
    <source>
        <dbReference type="Proteomes" id="UP000054516"/>
    </source>
</evidence>
<accession>A0A1S7UMR3</accession>
<evidence type="ECO:0000256" key="1">
    <source>
        <dbReference type="SAM" id="MobiDB-lite"/>
    </source>
</evidence>
<keyword evidence="3" id="KW-1185">Reference proteome</keyword>
<dbReference type="AlphaFoldDB" id="A0A1S7UMR3"/>
<feature type="compositionally biased region" description="Pro residues" evidence="1">
    <location>
        <begin position="27"/>
        <end position="37"/>
    </location>
</feature>
<gene>
    <name evidence="2" type="ORF">SAMD00023353_0501240</name>
</gene>
<dbReference type="EMBL" id="DF977450">
    <property type="protein sequence ID" value="GAP83729.2"/>
    <property type="molecule type" value="Genomic_DNA"/>
</dbReference>
<dbReference type="OrthoDB" id="10037289at2759"/>
<dbReference type="OMA" id="DPDNFGM"/>
<feature type="region of interest" description="Disordered" evidence="1">
    <location>
        <begin position="1"/>
        <end position="58"/>
    </location>
</feature>
<sequence length="444" mass="48150">MPPKRKSTGSSGPASKKTKTATATASPPSPPPPPPEPVVTYEPPRSKRWAPVSGSANAEAHYRMLWKDEKKAYSYITICNPLSINDDDNDDDDDGDSDGGDKSDDEEEDEEEEEEEEDRGGDGDDGHANRFKRLGPRCGKKGCVCFLPLTLNPDHPWIISNAGYMKFENQFIQLSLRDPDNFGMYTFNDHAGHGSYEVLQNLFLDFDEAAKEKRGGWREQWAICEAVGLWLSQQDSLMFTQTDSAGEVYTTTELVGRMFLAMLAQLDGEGLVGDATAVQSLGCTMALYMSLAHDLRRDGFLRERPRAAAAAAAAARGGSKFRPDRFDDAILTYANRRGVTLSGPDAIEELTAEAVGDVALPAAAPAARDPWGWKAALARYVRGDGAPPKIGSGRAVAAVGGDAYDITTWSPAQRKAAAFGNKKKDPIAKSHLEALKQGMVLQMG</sequence>
<dbReference type="Proteomes" id="UP000054516">
    <property type="component" value="Unassembled WGS sequence"/>
</dbReference>
<feature type="compositionally biased region" description="Low complexity" evidence="1">
    <location>
        <begin position="8"/>
        <end position="26"/>
    </location>
</feature>
<dbReference type="GO" id="GO:0008168">
    <property type="term" value="F:methyltransferase activity"/>
    <property type="evidence" value="ECO:0007669"/>
    <property type="project" value="UniProtKB-KW"/>
</dbReference>
<organism evidence="2">
    <name type="scientific">Rosellinia necatrix</name>
    <name type="common">White root-rot fungus</name>
    <dbReference type="NCBI Taxonomy" id="77044"/>
    <lineage>
        <taxon>Eukaryota</taxon>
        <taxon>Fungi</taxon>
        <taxon>Dikarya</taxon>
        <taxon>Ascomycota</taxon>
        <taxon>Pezizomycotina</taxon>
        <taxon>Sordariomycetes</taxon>
        <taxon>Xylariomycetidae</taxon>
        <taxon>Xylariales</taxon>
        <taxon>Xylariaceae</taxon>
        <taxon>Rosellinia</taxon>
    </lineage>
</organism>
<name>A0A1S7UMR3_ROSNE</name>
<feature type="region of interest" description="Disordered" evidence="1">
    <location>
        <begin position="82"/>
        <end position="128"/>
    </location>
</feature>
<dbReference type="STRING" id="77044.A0A1S7UMR3"/>
<keyword evidence="2" id="KW-0489">Methyltransferase</keyword>